<evidence type="ECO:0000256" key="2">
    <source>
        <dbReference type="ARBA" id="ARBA00022448"/>
    </source>
</evidence>
<evidence type="ECO:0000256" key="7">
    <source>
        <dbReference type="RuleBase" id="RU363032"/>
    </source>
</evidence>
<evidence type="ECO:0000256" key="4">
    <source>
        <dbReference type="ARBA" id="ARBA00022692"/>
    </source>
</evidence>
<dbReference type="InterPro" id="IPR050366">
    <property type="entry name" value="BP-dependent_transpt_permease"/>
</dbReference>
<name>A0ABS2GMZ2_9FIRM</name>
<dbReference type="Gene3D" id="1.10.3720.10">
    <property type="entry name" value="MetI-like"/>
    <property type="match status" value="1"/>
</dbReference>
<sequence length="303" mass="33035">MNKEQAMTKRPSFLAKATEKLLKNKLAALCFVLLVLEVLLLLITPWIAPHDPEATNAAIKFAPGFWAKFSSDPAVRASYVPGYLLGTDNLGRDTLSRLLWGGRVSLAVGVVSTAMGLFLGVILGMLAGYYPKLDNPIMRFMDLLFTFPGVLLAMLIIGMLGSSTFNATLAISIWSVPSFARMVRGKVLQIKQEDYILAIRSLGATDFRIIFFHVLKNALPLIIVIATMRMASSIISISTLSYLGMGVPAPAPEWGSMIATGKGFMWEAPELIIIPGVAVMITVICFNILGDKLRDILDPSLRD</sequence>
<feature type="transmembrane region" description="Helical" evidence="7">
    <location>
        <begin position="264"/>
        <end position="289"/>
    </location>
</feature>
<evidence type="ECO:0000256" key="3">
    <source>
        <dbReference type="ARBA" id="ARBA00022475"/>
    </source>
</evidence>
<dbReference type="EMBL" id="JACSNR010000008">
    <property type="protein sequence ID" value="MBM6923777.1"/>
    <property type="molecule type" value="Genomic_DNA"/>
</dbReference>
<evidence type="ECO:0000313" key="9">
    <source>
        <dbReference type="EMBL" id="MBM6923777.1"/>
    </source>
</evidence>
<keyword evidence="4 7" id="KW-0812">Transmembrane</keyword>
<comment type="similarity">
    <text evidence="7">Belongs to the binding-protein-dependent transport system permease family.</text>
</comment>
<keyword evidence="3" id="KW-1003">Cell membrane</keyword>
<keyword evidence="10" id="KW-1185">Reference proteome</keyword>
<accession>A0ABS2GMZ2</accession>
<dbReference type="InterPro" id="IPR035906">
    <property type="entry name" value="MetI-like_sf"/>
</dbReference>
<gene>
    <name evidence="9" type="ORF">H9X81_08770</name>
</gene>
<dbReference type="PANTHER" id="PTHR43386:SF1">
    <property type="entry name" value="D,D-DIPEPTIDE TRANSPORT SYSTEM PERMEASE PROTEIN DDPC-RELATED"/>
    <property type="match status" value="1"/>
</dbReference>
<dbReference type="Pfam" id="PF00528">
    <property type="entry name" value="BPD_transp_1"/>
    <property type="match status" value="1"/>
</dbReference>
<organism evidence="9 10">
    <name type="scientific">Hydrogenoanaerobacterium saccharovorans</name>
    <dbReference type="NCBI Taxonomy" id="474960"/>
    <lineage>
        <taxon>Bacteria</taxon>
        <taxon>Bacillati</taxon>
        <taxon>Bacillota</taxon>
        <taxon>Clostridia</taxon>
        <taxon>Eubacteriales</taxon>
        <taxon>Oscillospiraceae</taxon>
        <taxon>Hydrogenoanaerobacterium</taxon>
    </lineage>
</organism>
<proteinExistence type="inferred from homology"/>
<dbReference type="InterPro" id="IPR000515">
    <property type="entry name" value="MetI-like"/>
</dbReference>
<dbReference type="InterPro" id="IPR025966">
    <property type="entry name" value="OppC_N"/>
</dbReference>
<evidence type="ECO:0000256" key="1">
    <source>
        <dbReference type="ARBA" id="ARBA00004651"/>
    </source>
</evidence>
<keyword evidence="6 7" id="KW-0472">Membrane</keyword>
<keyword evidence="2 7" id="KW-0813">Transport</keyword>
<dbReference type="Pfam" id="PF12911">
    <property type="entry name" value="OppC_N"/>
    <property type="match status" value="1"/>
</dbReference>
<evidence type="ECO:0000256" key="6">
    <source>
        <dbReference type="ARBA" id="ARBA00023136"/>
    </source>
</evidence>
<dbReference type="CDD" id="cd06261">
    <property type="entry name" value="TM_PBP2"/>
    <property type="match status" value="1"/>
</dbReference>
<reference evidence="9 10" key="1">
    <citation type="journal article" date="2021" name="Sci. Rep.">
        <title>The distribution of antibiotic resistance genes in chicken gut microbiota commensals.</title>
        <authorList>
            <person name="Juricova H."/>
            <person name="Matiasovicova J."/>
            <person name="Kubasova T."/>
            <person name="Cejkova D."/>
            <person name="Rychlik I."/>
        </authorList>
    </citation>
    <scope>NUCLEOTIDE SEQUENCE [LARGE SCALE GENOMIC DNA]</scope>
    <source>
        <strain evidence="9 10">An564</strain>
    </source>
</reference>
<protein>
    <submittedName>
        <fullName evidence="9">ABC transporter permease</fullName>
    </submittedName>
</protein>
<dbReference type="SUPFAM" id="SSF161098">
    <property type="entry name" value="MetI-like"/>
    <property type="match status" value="1"/>
</dbReference>
<feature type="transmembrane region" description="Helical" evidence="7">
    <location>
        <begin position="26"/>
        <end position="48"/>
    </location>
</feature>
<feature type="transmembrane region" description="Helical" evidence="7">
    <location>
        <begin position="140"/>
        <end position="159"/>
    </location>
</feature>
<dbReference type="Proteomes" id="UP000724149">
    <property type="component" value="Unassembled WGS sequence"/>
</dbReference>
<feature type="domain" description="ABC transmembrane type-1" evidence="8">
    <location>
        <begin position="102"/>
        <end position="290"/>
    </location>
</feature>
<evidence type="ECO:0000259" key="8">
    <source>
        <dbReference type="PROSITE" id="PS50928"/>
    </source>
</evidence>
<keyword evidence="5 7" id="KW-1133">Transmembrane helix</keyword>
<evidence type="ECO:0000313" key="10">
    <source>
        <dbReference type="Proteomes" id="UP000724149"/>
    </source>
</evidence>
<dbReference type="PANTHER" id="PTHR43386">
    <property type="entry name" value="OLIGOPEPTIDE TRANSPORT SYSTEM PERMEASE PROTEIN APPC"/>
    <property type="match status" value="1"/>
</dbReference>
<comment type="subcellular location">
    <subcellularLocation>
        <location evidence="1 7">Cell membrane</location>
        <topology evidence="1 7">Multi-pass membrane protein</topology>
    </subcellularLocation>
</comment>
<comment type="caution">
    <text evidence="9">The sequence shown here is derived from an EMBL/GenBank/DDBJ whole genome shotgun (WGS) entry which is preliminary data.</text>
</comment>
<feature type="transmembrane region" description="Helical" evidence="7">
    <location>
        <begin position="104"/>
        <end position="128"/>
    </location>
</feature>
<dbReference type="PROSITE" id="PS50928">
    <property type="entry name" value="ABC_TM1"/>
    <property type="match status" value="1"/>
</dbReference>
<evidence type="ECO:0000256" key="5">
    <source>
        <dbReference type="ARBA" id="ARBA00022989"/>
    </source>
</evidence>